<sequence>MRSAVTYGDRGHRLGPAILIVALASSDGLRTALVVAASIVVGVGALGGLRRTYTVWRAGGRRQVWQGAAWFLLTGLVVVLFRAARARVG</sequence>
<reference evidence="2 3" key="1">
    <citation type="submission" date="2018-11" db="EMBL/GenBank/DDBJ databases">
        <title>Draft genome sequence of Gordonia sp. RS15-1S isolated from rice stems.</title>
        <authorList>
            <person name="Muangham S."/>
        </authorList>
    </citation>
    <scope>NUCLEOTIDE SEQUENCE [LARGE SCALE GENOMIC DNA]</scope>
    <source>
        <strain evidence="2 3">RS15-1S</strain>
    </source>
</reference>
<dbReference type="AlphaFoldDB" id="A0A3N4GT21"/>
<protein>
    <submittedName>
        <fullName evidence="2">Uncharacterized protein</fullName>
    </submittedName>
</protein>
<keyword evidence="1" id="KW-0472">Membrane</keyword>
<evidence type="ECO:0000313" key="3">
    <source>
        <dbReference type="Proteomes" id="UP000267536"/>
    </source>
</evidence>
<comment type="caution">
    <text evidence="2">The sequence shown here is derived from an EMBL/GenBank/DDBJ whole genome shotgun (WGS) entry which is preliminary data.</text>
</comment>
<accession>A0A3N4GT21</accession>
<name>A0A3N4GT21_9ACTN</name>
<evidence type="ECO:0000313" key="2">
    <source>
        <dbReference type="EMBL" id="RPA65972.1"/>
    </source>
</evidence>
<keyword evidence="1" id="KW-0812">Transmembrane</keyword>
<feature type="transmembrane region" description="Helical" evidence="1">
    <location>
        <begin position="32"/>
        <end position="52"/>
    </location>
</feature>
<dbReference type="OrthoDB" id="4563543at2"/>
<evidence type="ECO:0000256" key="1">
    <source>
        <dbReference type="SAM" id="Phobius"/>
    </source>
</evidence>
<feature type="transmembrane region" description="Helical" evidence="1">
    <location>
        <begin position="64"/>
        <end position="84"/>
    </location>
</feature>
<gene>
    <name evidence="2" type="ORF">EF294_03930</name>
</gene>
<keyword evidence="1" id="KW-1133">Transmembrane helix</keyword>
<dbReference type="EMBL" id="RKMH01000002">
    <property type="protein sequence ID" value="RPA65972.1"/>
    <property type="molecule type" value="Genomic_DNA"/>
</dbReference>
<proteinExistence type="predicted"/>
<keyword evidence="3" id="KW-1185">Reference proteome</keyword>
<organism evidence="2 3">
    <name type="scientific">Gordonia oryzae</name>
    <dbReference type="NCBI Taxonomy" id="2487349"/>
    <lineage>
        <taxon>Bacteria</taxon>
        <taxon>Bacillati</taxon>
        <taxon>Actinomycetota</taxon>
        <taxon>Actinomycetes</taxon>
        <taxon>Mycobacteriales</taxon>
        <taxon>Gordoniaceae</taxon>
        <taxon>Gordonia</taxon>
    </lineage>
</organism>
<dbReference type="Proteomes" id="UP000267536">
    <property type="component" value="Unassembled WGS sequence"/>
</dbReference>